<organism evidence="2 3">
    <name type="scientific">Yinghuangia aomiensis</name>
    <dbReference type="NCBI Taxonomy" id="676205"/>
    <lineage>
        <taxon>Bacteria</taxon>
        <taxon>Bacillati</taxon>
        <taxon>Actinomycetota</taxon>
        <taxon>Actinomycetes</taxon>
        <taxon>Kitasatosporales</taxon>
        <taxon>Streptomycetaceae</taxon>
        <taxon>Yinghuangia</taxon>
    </lineage>
</organism>
<proteinExistence type="predicted"/>
<dbReference type="InterPro" id="IPR032710">
    <property type="entry name" value="NTF2-like_dom_sf"/>
</dbReference>
<evidence type="ECO:0000259" key="1">
    <source>
        <dbReference type="Pfam" id="PF13577"/>
    </source>
</evidence>
<protein>
    <submittedName>
        <fullName evidence="2">Nuclear transport factor 2 family protein</fullName>
    </submittedName>
</protein>
<dbReference type="SUPFAM" id="SSF54427">
    <property type="entry name" value="NTF2-like"/>
    <property type="match status" value="1"/>
</dbReference>
<accession>A0ABP9I1A6</accession>
<feature type="domain" description="SnoaL-like" evidence="1">
    <location>
        <begin position="13"/>
        <end position="139"/>
    </location>
</feature>
<dbReference type="EMBL" id="BAABHS010000029">
    <property type="protein sequence ID" value="GAA4984914.1"/>
    <property type="molecule type" value="Genomic_DNA"/>
</dbReference>
<evidence type="ECO:0000313" key="2">
    <source>
        <dbReference type="EMBL" id="GAA4984914.1"/>
    </source>
</evidence>
<reference evidence="3" key="1">
    <citation type="journal article" date="2019" name="Int. J. Syst. Evol. Microbiol.">
        <title>The Global Catalogue of Microorganisms (GCM) 10K type strain sequencing project: providing services to taxonomists for standard genome sequencing and annotation.</title>
        <authorList>
            <consortium name="The Broad Institute Genomics Platform"/>
            <consortium name="The Broad Institute Genome Sequencing Center for Infectious Disease"/>
            <person name="Wu L."/>
            <person name="Ma J."/>
        </authorList>
    </citation>
    <scope>NUCLEOTIDE SEQUENCE [LARGE SCALE GENOMIC DNA]</scope>
    <source>
        <strain evidence="3">JCM 17986</strain>
    </source>
</reference>
<dbReference type="InterPro" id="IPR037401">
    <property type="entry name" value="SnoaL-like"/>
</dbReference>
<comment type="caution">
    <text evidence="2">The sequence shown here is derived from an EMBL/GenBank/DDBJ whole genome shotgun (WGS) entry which is preliminary data.</text>
</comment>
<keyword evidence="3" id="KW-1185">Reference proteome</keyword>
<dbReference type="CDD" id="cd00531">
    <property type="entry name" value="NTF2_like"/>
    <property type="match status" value="1"/>
</dbReference>
<gene>
    <name evidence="2" type="ORF">GCM10023205_63940</name>
</gene>
<dbReference type="Proteomes" id="UP001500466">
    <property type="component" value="Unassembled WGS sequence"/>
</dbReference>
<evidence type="ECO:0000313" key="3">
    <source>
        <dbReference type="Proteomes" id="UP001500466"/>
    </source>
</evidence>
<name>A0ABP9I1A6_9ACTN</name>
<dbReference type="Pfam" id="PF13577">
    <property type="entry name" value="SnoaL_4"/>
    <property type="match status" value="1"/>
</dbReference>
<dbReference type="Gene3D" id="3.10.450.50">
    <property type="match status" value="1"/>
</dbReference>
<sequence>MTAQTEAAGPVTAEMYAEINAFYARHMRHLDDGRTDAWTAGFTEDGVFAQNVVPEPCRGRTAIAELGRAALAGLAERGLVRRHWFGMVDAEQRADGTVHTMYYALVFETPRGGKGVFHLSCTGADILVRRDGEWLVQDRLVVHDATD</sequence>
<dbReference type="RefSeq" id="WP_345679243.1">
    <property type="nucleotide sequence ID" value="NZ_BAABHS010000029.1"/>
</dbReference>